<dbReference type="GO" id="GO:0032259">
    <property type="term" value="P:methylation"/>
    <property type="evidence" value="ECO:0007669"/>
    <property type="project" value="UniProtKB-KW"/>
</dbReference>
<dbReference type="InterPro" id="IPR029063">
    <property type="entry name" value="SAM-dependent_MTases_sf"/>
</dbReference>
<dbReference type="Proteomes" id="UP000297496">
    <property type="component" value="Unassembled WGS sequence"/>
</dbReference>
<gene>
    <name evidence="2" type="ORF">EXE59_02140</name>
</gene>
<keyword evidence="2" id="KW-0489">Methyltransferase</keyword>
<keyword evidence="2" id="KW-0808">Transferase</keyword>
<dbReference type="SUPFAM" id="SSF53335">
    <property type="entry name" value="S-adenosyl-L-methionine-dependent methyltransferases"/>
    <property type="match status" value="1"/>
</dbReference>
<evidence type="ECO:0000259" key="1">
    <source>
        <dbReference type="Pfam" id="PF08242"/>
    </source>
</evidence>
<name>A0A4Z1C6C0_9ACTN</name>
<dbReference type="InterPro" id="IPR013217">
    <property type="entry name" value="Methyltransf_12"/>
</dbReference>
<evidence type="ECO:0000313" key="2">
    <source>
        <dbReference type="EMBL" id="TGN62876.1"/>
    </source>
</evidence>
<dbReference type="OrthoDB" id="9791837at2"/>
<feature type="domain" description="Methyltransferase type 12" evidence="1">
    <location>
        <begin position="23"/>
        <end position="111"/>
    </location>
</feature>
<organism evidence="2 3">
    <name type="scientific">Nocardioides eburneiflavus</name>
    <dbReference type="NCBI Taxonomy" id="2518372"/>
    <lineage>
        <taxon>Bacteria</taxon>
        <taxon>Bacillati</taxon>
        <taxon>Actinomycetota</taxon>
        <taxon>Actinomycetes</taxon>
        <taxon>Propionibacteriales</taxon>
        <taxon>Nocardioidaceae</taxon>
        <taxon>Nocardioides</taxon>
    </lineage>
</organism>
<accession>A0A4Z1C6C0</accession>
<reference evidence="2 3" key="1">
    <citation type="submission" date="2019-04" db="EMBL/GenBank/DDBJ databases">
        <title>Three New Species of Nocardioides, Nocardioides euryhalodurans sp. nov., Nocardioides seonyuensis sp. nov. and Nocardioides eburneoflavus sp. nov. Isolated from Soil.</title>
        <authorList>
            <person name="Roh S.G."/>
            <person name="Lee C."/>
            <person name="Kim M.-K."/>
            <person name="Kim S.B."/>
        </authorList>
    </citation>
    <scope>NUCLEOTIDE SEQUENCE [LARGE SCALE GENOMIC DNA]</scope>
    <source>
        <strain evidence="2 3">MMS17-SY213</strain>
    </source>
</reference>
<keyword evidence="3" id="KW-1185">Reference proteome</keyword>
<evidence type="ECO:0000313" key="3">
    <source>
        <dbReference type="Proteomes" id="UP000297496"/>
    </source>
</evidence>
<proteinExistence type="predicted"/>
<sequence length="224" mass="25224">MRYLHLRAGLVEANRDQSIETVLAVGCGRGVAETALAIDFPHLHFHLTDVASDRTPNYQMAQRMVTEWEVPNVTFGVMDIFAPADRRYDLVTTIEVLEHLEDDDTAAKALEGLANRAVFTLVPFADAAANADENRLRRVWENNEHFRVGYDEARLRELFHGVATVRGTYWADAGLGLRLYLQDASVEEIRERAAELVRQAREDVRSTIPTKVSQAAGIWSLSYP</sequence>
<dbReference type="AlphaFoldDB" id="A0A4Z1C6C0"/>
<dbReference type="EMBL" id="SRRO01000001">
    <property type="protein sequence ID" value="TGN62876.1"/>
    <property type="molecule type" value="Genomic_DNA"/>
</dbReference>
<comment type="caution">
    <text evidence="2">The sequence shown here is derived from an EMBL/GenBank/DDBJ whole genome shotgun (WGS) entry which is preliminary data.</text>
</comment>
<protein>
    <submittedName>
        <fullName evidence="2">Class I SAM-dependent methyltransferase</fullName>
    </submittedName>
</protein>
<dbReference type="Gene3D" id="3.40.50.150">
    <property type="entry name" value="Vaccinia Virus protein VP39"/>
    <property type="match status" value="1"/>
</dbReference>
<dbReference type="Pfam" id="PF08242">
    <property type="entry name" value="Methyltransf_12"/>
    <property type="match status" value="1"/>
</dbReference>
<dbReference type="GO" id="GO:0008168">
    <property type="term" value="F:methyltransferase activity"/>
    <property type="evidence" value="ECO:0007669"/>
    <property type="project" value="UniProtKB-KW"/>
</dbReference>